<sequence>MVDKLAAAKLSIVSNSILVLFKLITGLSINSVSIISEAIHSGLDLLASGIAYFSVREASKPADDLHQFGHGKIENLSGTIEAILIVLAAIWIIFEAIKKLLHPTPIADVRLGIIIMLISASVNWIVSQKLFQTARETDSVALEADALHLRTDVYTSAGVLLGFVGIKYTGWPWLDPLLALAVALLIIKEAVRLTREACLPLLDVRLPEEEEKAIVGIIEGHAEHFIEFHKLRTRKAGAERHVDLHLVFPKGRPVAEVHALCSQIEADIKARYPGTQVLIHAEPCDDTCTQCSDCRKLG</sequence>
<gene>
    <name evidence="10" type="ORF">KKC1_18510</name>
</gene>
<keyword evidence="3" id="KW-0813">Transport</keyword>
<evidence type="ECO:0000256" key="1">
    <source>
        <dbReference type="ARBA" id="ARBA00004141"/>
    </source>
</evidence>
<dbReference type="RefSeq" id="WP_088553990.1">
    <property type="nucleotide sequence ID" value="NZ_BDGJ01000090.1"/>
</dbReference>
<dbReference type="AlphaFoldDB" id="A0A1Z5HTP3"/>
<dbReference type="InterPro" id="IPR027469">
    <property type="entry name" value="Cation_efflux_TMD_sf"/>
</dbReference>
<dbReference type="GO" id="GO:0006882">
    <property type="term" value="P:intracellular zinc ion homeostasis"/>
    <property type="evidence" value="ECO:0007669"/>
    <property type="project" value="TreeGrafter"/>
</dbReference>
<evidence type="ECO:0000259" key="8">
    <source>
        <dbReference type="Pfam" id="PF01545"/>
    </source>
</evidence>
<dbReference type="Proteomes" id="UP000197032">
    <property type="component" value="Unassembled WGS sequence"/>
</dbReference>
<feature type="transmembrane region" description="Helical" evidence="7">
    <location>
        <begin position="76"/>
        <end position="97"/>
    </location>
</feature>
<reference evidence="11" key="1">
    <citation type="journal article" date="2017" name="Appl. Environ. Microbiol.">
        <title>Genomic analysis of Calderihabitans maritimus KKC1, a thermophilic hydrogenogenic carboxydotrophic bacterium isolated from marine sediment.</title>
        <authorList>
            <person name="Omae K."/>
            <person name="Yoneda Y."/>
            <person name="Fukuyama Y."/>
            <person name="Yoshida T."/>
            <person name="Sako Y."/>
        </authorList>
    </citation>
    <scope>NUCLEOTIDE SEQUENCE [LARGE SCALE GENOMIC DNA]</scope>
    <source>
        <strain evidence="11">KKC1</strain>
    </source>
</reference>
<evidence type="ECO:0000256" key="2">
    <source>
        <dbReference type="ARBA" id="ARBA00008114"/>
    </source>
</evidence>
<evidence type="ECO:0000256" key="3">
    <source>
        <dbReference type="ARBA" id="ARBA00022448"/>
    </source>
</evidence>
<evidence type="ECO:0000256" key="4">
    <source>
        <dbReference type="ARBA" id="ARBA00022692"/>
    </source>
</evidence>
<keyword evidence="5 7" id="KW-1133">Transmembrane helix</keyword>
<dbReference type="PANTHER" id="PTHR43840:SF15">
    <property type="entry name" value="MITOCHONDRIAL METAL TRANSPORTER 1-RELATED"/>
    <property type="match status" value="1"/>
</dbReference>
<dbReference type="InterPro" id="IPR036837">
    <property type="entry name" value="Cation_efflux_CTD_sf"/>
</dbReference>
<dbReference type="InterPro" id="IPR050291">
    <property type="entry name" value="CDF_Transporter"/>
</dbReference>
<dbReference type="GO" id="GO:0015341">
    <property type="term" value="F:zinc efflux antiporter activity"/>
    <property type="evidence" value="ECO:0007669"/>
    <property type="project" value="TreeGrafter"/>
</dbReference>
<evidence type="ECO:0000256" key="5">
    <source>
        <dbReference type="ARBA" id="ARBA00022989"/>
    </source>
</evidence>
<name>A0A1Z5HTP3_9FIRM</name>
<dbReference type="SUPFAM" id="SSF160240">
    <property type="entry name" value="Cation efflux protein cytoplasmic domain-like"/>
    <property type="match status" value="1"/>
</dbReference>
<dbReference type="GO" id="GO:0015093">
    <property type="term" value="F:ferrous iron transmembrane transporter activity"/>
    <property type="evidence" value="ECO:0007669"/>
    <property type="project" value="TreeGrafter"/>
</dbReference>
<evidence type="ECO:0000256" key="7">
    <source>
        <dbReference type="SAM" id="Phobius"/>
    </source>
</evidence>
<feature type="transmembrane region" description="Helical" evidence="7">
    <location>
        <begin position="12"/>
        <end position="35"/>
    </location>
</feature>
<dbReference type="OrthoDB" id="9806522at2"/>
<dbReference type="InterPro" id="IPR058533">
    <property type="entry name" value="Cation_efflux_TM"/>
</dbReference>
<dbReference type="EMBL" id="BDGJ01000090">
    <property type="protein sequence ID" value="GAW92701.1"/>
    <property type="molecule type" value="Genomic_DNA"/>
</dbReference>
<comment type="similarity">
    <text evidence="2">Belongs to the cation diffusion facilitator (CDF) transporter (TC 2.A.4) family.</text>
</comment>
<evidence type="ECO:0000313" key="10">
    <source>
        <dbReference type="EMBL" id="GAW92701.1"/>
    </source>
</evidence>
<dbReference type="GO" id="GO:0005886">
    <property type="term" value="C:plasma membrane"/>
    <property type="evidence" value="ECO:0007669"/>
    <property type="project" value="TreeGrafter"/>
</dbReference>
<protein>
    <submittedName>
        <fullName evidence="10">Cation transporter</fullName>
    </submittedName>
</protein>
<comment type="caution">
    <text evidence="10">The sequence shown here is derived from an EMBL/GenBank/DDBJ whole genome shotgun (WGS) entry which is preliminary data.</text>
</comment>
<evidence type="ECO:0000259" key="9">
    <source>
        <dbReference type="Pfam" id="PF16916"/>
    </source>
</evidence>
<feature type="domain" description="Cation efflux protein transmembrane" evidence="8">
    <location>
        <begin position="9"/>
        <end position="201"/>
    </location>
</feature>
<dbReference type="GO" id="GO:0015086">
    <property type="term" value="F:cadmium ion transmembrane transporter activity"/>
    <property type="evidence" value="ECO:0007669"/>
    <property type="project" value="TreeGrafter"/>
</dbReference>
<keyword evidence="11" id="KW-1185">Reference proteome</keyword>
<keyword evidence="4 7" id="KW-0812">Transmembrane</keyword>
<comment type="subcellular location">
    <subcellularLocation>
        <location evidence="1">Membrane</location>
        <topology evidence="1">Multi-pass membrane protein</topology>
    </subcellularLocation>
</comment>
<dbReference type="NCBIfam" id="TIGR01297">
    <property type="entry name" value="CDF"/>
    <property type="match status" value="1"/>
</dbReference>
<feature type="transmembrane region" description="Helical" evidence="7">
    <location>
        <begin position="109"/>
        <end position="126"/>
    </location>
</feature>
<dbReference type="Pfam" id="PF01545">
    <property type="entry name" value="Cation_efflux"/>
    <property type="match status" value="1"/>
</dbReference>
<dbReference type="InterPro" id="IPR002524">
    <property type="entry name" value="Cation_efflux"/>
</dbReference>
<proteinExistence type="inferred from homology"/>
<evidence type="ECO:0000313" key="11">
    <source>
        <dbReference type="Proteomes" id="UP000197032"/>
    </source>
</evidence>
<dbReference type="Gene3D" id="1.20.1510.10">
    <property type="entry name" value="Cation efflux protein transmembrane domain"/>
    <property type="match status" value="1"/>
</dbReference>
<organism evidence="10 11">
    <name type="scientific">Calderihabitans maritimus</name>
    <dbReference type="NCBI Taxonomy" id="1246530"/>
    <lineage>
        <taxon>Bacteria</taxon>
        <taxon>Bacillati</taxon>
        <taxon>Bacillota</taxon>
        <taxon>Clostridia</taxon>
        <taxon>Neomoorellales</taxon>
        <taxon>Calderihabitantaceae</taxon>
        <taxon>Calderihabitans</taxon>
    </lineage>
</organism>
<dbReference type="Gene3D" id="3.30.70.1350">
    <property type="entry name" value="Cation efflux protein, cytoplasmic domain"/>
    <property type="match status" value="1"/>
</dbReference>
<evidence type="ECO:0000256" key="6">
    <source>
        <dbReference type="ARBA" id="ARBA00023136"/>
    </source>
</evidence>
<dbReference type="SUPFAM" id="SSF161111">
    <property type="entry name" value="Cation efflux protein transmembrane domain-like"/>
    <property type="match status" value="1"/>
</dbReference>
<accession>A0A1Z5HTP3</accession>
<keyword evidence="6 7" id="KW-0472">Membrane</keyword>
<dbReference type="FunFam" id="1.20.1510.10:FF:000006">
    <property type="entry name" value="Divalent cation efflux transporter"/>
    <property type="match status" value="1"/>
</dbReference>
<dbReference type="Pfam" id="PF16916">
    <property type="entry name" value="ZT_dimer"/>
    <property type="match status" value="1"/>
</dbReference>
<dbReference type="PANTHER" id="PTHR43840">
    <property type="entry name" value="MITOCHONDRIAL METAL TRANSPORTER 1-RELATED"/>
    <property type="match status" value="1"/>
</dbReference>
<dbReference type="InterPro" id="IPR027470">
    <property type="entry name" value="Cation_efflux_CTD"/>
</dbReference>
<feature type="domain" description="Cation efflux protein cytoplasmic" evidence="9">
    <location>
        <begin position="206"/>
        <end position="284"/>
    </location>
</feature>